<evidence type="ECO:0000256" key="7">
    <source>
        <dbReference type="SAM" id="SignalP"/>
    </source>
</evidence>
<dbReference type="InterPro" id="IPR018114">
    <property type="entry name" value="TRYPSIN_HIS"/>
</dbReference>
<feature type="domain" description="Peptidase S1" evidence="8">
    <location>
        <begin position="155"/>
        <end position="407"/>
    </location>
</feature>
<dbReference type="SUPFAM" id="SSF50494">
    <property type="entry name" value="Trypsin-like serine proteases"/>
    <property type="match status" value="1"/>
</dbReference>
<dbReference type="VEuPathDB" id="VectorBase:AMIN015888"/>
<dbReference type="InterPro" id="IPR009003">
    <property type="entry name" value="Peptidase_S1_PA"/>
</dbReference>
<evidence type="ECO:0000256" key="6">
    <source>
        <dbReference type="ARBA" id="ARBA00076468"/>
    </source>
</evidence>
<dbReference type="Pfam" id="PF00089">
    <property type="entry name" value="Trypsin"/>
    <property type="match status" value="1"/>
</dbReference>
<accession>A0A1Y9IW28</accession>
<feature type="signal peptide" evidence="7">
    <location>
        <begin position="1"/>
        <end position="21"/>
    </location>
</feature>
<dbReference type="PANTHER" id="PTHR24258:SF129">
    <property type="entry name" value="LP15124P-RELATED"/>
    <property type="match status" value="1"/>
</dbReference>
<dbReference type="EnsemblMetazoa" id="AMIN015888-RA">
    <property type="protein sequence ID" value="AMIN015888-PA"/>
    <property type="gene ID" value="AMIN015888"/>
</dbReference>
<keyword evidence="3" id="KW-1015">Disulfide bond</keyword>
<dbReference type="GO" id="GO:0005576">
    <property type="term" value="C:extracellular region"/>
    <property type="evidence" value="ECO:0007669"/>
    <property type="project" value="UniProtKB-SubCell"/>
</dbReference>
<organism evidence="9 10">
    <name type="scientific">Anopheles minimus</name>
    <dbReference type="NCBI Taxonomy" id="112268"/>
    <lineage>
        <taxon>Eukaryota</taxon>
        <taxon>Metazoa</taxon>
        <taxon>Ecdysozoa</taxon>
        <taxon>Arthropoda</taxon>
        <taxon>Hexapoda</taxon>
        <taxon>Insecta</taxon>
        <taxon>Pterygota</taxon>
        <taxon>Neoptera</taxon>
        <taxon>Endopterygota</taxon>
        <taxon>Diptera</taxon>
        <taxon>Nematocera</taxon>
        <taxon>Culicoidea</taxon>
        <taxon>Culicidae</taxon>
        <taxon>Anophelinae</taxon>
        <taxon>Anopheles</taxon>
    </lineage>
</organism>
<evidence type="ECO:0000256" key="3">
    <source>
        <dbReference type="ARBA" id="ARBA00023157"/>
    </source>
</evidence>
<dbReference type="GO" id="GO:0004252">
    <property type="term" value="F:serine-type endopeptidase activity"/>
    <property type="evidence" value="ECO:0007669"/>
    <property type="project" value="InterPro"/>
</dbReference>
<keyword evidence="2" id="KW-0964">Secreted</keyword>
<proteinExistence type="inferred from homology"/>
<dbReference type="FunFam" id="2.40.10.10:FF:000038">
    <property type="entry name" value="Serine protease"/>
    <property type="match status" value="1"/>
</dbReference>
<dbReference type="SMART" id="SM00020">
    <property type="entry name" value="Tryp_SPc"/>
    <property type="match status" value="1"/>
</dbReference>
<name>A0A1Y9IW28_9DIPT</name>
<dbReference type="GO" id="GO:0006508">
    <property type="term" value="P:proteolysis"/>
    <property type="evidence" value="ECO:0007669"/>
    <property type="project" value="InterPro"/>
</dbReference>
<feature type="chain" id="PRO_5012418820" description="Phenoloxidase-activating factor 2" evidence="7">
    <location>
        <begin position="22"/>
        <end position="420"/>
    </location>
</feature>
<dbReference type="Proteomes" id="UP000075920">
    <property type="component" value="Unassembled WGS sequence"/>
</dbReference>
<evidence type="ECO:0000256" key="4">
    <source>
        <dbReference type="ARBA" id="ARBA00024195"/>
    </source>
</evidence>
<dbReference type="Pfam" id="PF18322">
    <property type="entry name" value="CLIP_1"/>
    <property type="match status" value="1"/>
</dbReference>
<reference evidence="9" key="2">
    <citation type="submission" date="2020-05" db="UniProtKB">
        <authorList>
            <consortium name="EnsemblMetazoa"/>
        </authorList>
    </citation>
    <scope>IDENTIFICATION</scope>
    <source>
        <strain evidence="9">MINIMUS1</strain>
    </source>
</reference>
<protein>
    <recommendedName>
        <fullName evidence="5">Phenoloxidase-activating factor 2</fullName>
    </recommendedName>
    <alternativeName>
        <fullName evidence="6">Prophenoloxidase-activating factor II</fullName>
    </alternativeName>
</protein>
<dbReference type="Gene3D" id="2.40.10.10">
    <property type="entry name" value="Trypsin-like serine proteases"/>
    <property type="match status" value="2"/>
</dbReference>
<dbReference type="PROSITE" id="PS00134">
    <property type="entry name" value="TRYPSIN_HIS"/>
    <property type="match status" value="1"/>
</dbReference>
<evidence type="ECO:0000256" key="2">
    <source>
        <dbReference type="ARBA" id="ARBA00022525"/>
    </source>
</evidence>
<keyword evidence="7" id="KW-0732">Signal</keyword>
<dbReference type="STRING" id="112268.A0A1Y9IW28"/>
<dbReference type="AlphaFoldDB" id="A0A1Y9IW28"/>
<comment type="similarity">
    <text evidence="4">Belongs to the peptidase S1 family. CLIP subfamily.</text>
</comment>
<dbReference type="InterPro" id="IPR001314">
    <property type="entry name" value="Peptidase_S1A"/>
</dbReference>
<dbReference type="InterPro" id="IPR041515">
    <property type="entry name" value="PPAF-2-like_Clip"/>
</dbReference>
<evidence type="ECO:0000256" key="1">
    <source>
        <dbReference type="ARBA" id="ARBA00004613"/>
    </source>
</evidence>
<comment type="subcellular location">
    <subcellularLocation>
        <location evidence="1">Secreted</location>
    </subcellularLocation>
</comment>
<evidence type="ECO:0000313" key="9">
    <source>
        <dbReference type="EnsemblMetazoa" id="AMIN015888-PA"/>
    </source>
</evidence>
<dbReference type="CDD" id="cd00190">
    <property type="entry name" value="Tryp_SPc"/>
    <property type="match status" value="1"/>
</dbReference>
<dbReference type="PANTHER" id="PTHR24258">
    <property type="entry name" value="SERINE PROTEASE-RELATED"/>
    <property type="match status" value="1"/>
</dbReference>
<dbReference type="PROSITE" id="PS50240">
    <property type="entry name" value="TRYPSIN_DOM"/>
    <property type="match status" value="1"/>
</dbReference>
<sequence>MVSRTIALLAAVALMGGLVTAQDTLDDLYLSLYNLTENKNTVTEAPTAAPVAAVTQASVPAQQRYTCTGECVQYYLCSDNKILTDGAGIIDIRVGEDATEEYECPHFLNTCCEKDLVLVEPPLSTTKAPPTIDGGPAPRRPTCGFRNVDGLGFRITGNKNGESEYGEFPWMLAVLREERVADNNLNVYECGASLIAPNVVLTAAHCVFNKQKEQLLIRAGEWDTQTRDELYQHQDRRVAEVITHEAFNKGSLANDVALLLLNEPFQLAENVQPICLPPKGTLFDHSKCFASGWGKNIFGKEGKYQVILKKVELPVVPHGDCQNSLRNTRLGKRFALHQSFLCAGGIAGQDTCRGDGGSPLVCPIAGSPTHYYQAGIVAWGIGCGENGIPGVYGNVAYFRDWIDQQLVERSILARDYVYTP</sequence>
<evidence type="ECO:0000259" key="8">
    <source>
        <dbReference type="PROSITE" id="PS50240"/>
    </source>
</evidence>
<keyword evidence="10" id="KW-1185">Reference proteome</keyword>
<dbReference type="InterPro" id="IPR001254">
    <property type="entry name" value="Trypsin_dom"/>
</dbReference>
<dbReference type="PRINTS" id="PR00722">
    <property type="entry name" value="CHYMOTRYPSIN"/>
</dbReference>
<dbReference type="InterPro" id="IPR043504">
    <property type="entry name" value="Peptidase_S1_PA_chymotrypsin"/>
</dbReference>
<evidence type="ECO:0000256" key="5">
    <source>
        <dbReference type="ARBA" id="ARBA00068096"/>
    </source>
</evidence>
<reference evidence="10" key="1">
    <citation type="submission" date="2013-03" db="EMBL/GenBank/DDBJ databases">
        <title>The Genome Sequence of Anopheles minimus MINIMUS1.</title>
        <authorList>
            <consortium name="The Broad Institute Genomics Platform"/>
            <person name="Neafsey D.E."/>
            <person name="Walton C."/>
            <person name="Walker B."/>
            <person name="Young S.K."/>
            <person name="Zeng Q."/>
            <person name="Gargeya S."/>
            <person name="Fitzgerald M."/>
            <person name="Haas B."/>
            <person name="Abouelleil A."/>
            <person name="Allen A.W."/>
            <person name="Alvarado L."/>
            <person name="Arachchi H.M."/>
            <person name="Berlin A.M."/>
            <person name="Chapman S.B."/>
            <person name="Gainer-Dewar J."/>
            <person name="Goldberg J."/>
            <person name="Griggs A."/>
            <person name="Gujja S."/>
            <person name="Hansen M."/>
            <person name="Howarth C."/>
            <person name="Imamovic A."/>
            <person name="Ireland A."/>
            <person name="Larimer J."/>
            <person name="McCowan C."/>
            <person name="Murphy C."/>
            <person name="Pearson M."/>
            <person name="Poon T.W."/>
            <person name="Priest M."/>
            <person name="Roberts A."/>
            <person name="Saif S."/>
            <person name="Shea T."/>
            <person name="Sisk P."/>
            <person name="Sykes S."/>
            <person name="Wortman J."/>
            <person name="Nusbaum C."/>
            <person name="Birren B."/>
        </authorList>
    </citation>
    <scope>NUCLEOTIDE SEQUENCE [LARGE SCALE GENOMIC DNA]</scope>
    <source>
        <strain evidence="10">MINIMUS1</strain>
    </source>
</reference>
<evidence type="ECO:0000313" key="10">
    <source>
        <dbReference type="Proteomes" id="UP000075920"/>
    </source>
</evidence>